<comment type="cofactor">
    <cofactor evidence="1 13">
        <name>heme</name>
        <dbReference type="ChEBI" id="CHEBI:30413"/>
    </cofactor>
</comment>
<evidence type="ECO:0000256" key="5">
    <source>
        <dbReference type="ARBA" id="ARBA00022617"/>
    </source>
</evidence>
<evidence type="ECO:0000256" key="10">
    <source>
        <dbReference type="ARBA" id="ARBA00023004"/>
    </source>
</evidence>
<dbReference type="InterPro" id="IPR017972">
    <property type="entry name" value="Cyt_P450_CS"/>
</dbReference>
<proteinExistence type="evidence at transcript level"/>
<dbReference type="PANTHER" id="PTHR47944:SF5">
    <property type="entry name" value="CYTOCHROME P450 71A1-LIKE"/>
    <property type="match status" value="1"/>
</dbReference>
<dbReference type="PRINTS" id="PR00463">
    <property type="entry name" value="EP450I"/>
</dbReference>
<evidence type="ECO:0000256" key="7">
    <source>
        <dbReference type="ARBA" id="ARBA00022723"/>
    </source>
</evidence>
<evidence type="ECO:0000256" key="3">
    <source>
        <dbReference type="ARBA" id="ARBA00004913"/>
    </source>
</evidence>
<sequence>MENSQALVASLCVIALAFIISKIFSKKQPTRNLPPGPKPWPIIGNLNLLGSVPHESLHILSQKYGGLIQLKFGNFPVVAVSSPKMAELVLKTHDDVFASRPATAAGKYLSYNYSDMTWSPYGSYWRLTRKICNNEIFSAKKMESFDSVRVEETKMFLSRLHSVSRKPVMIKDHLSHYSLSCTSRIVMSSNKYFSSSDNSVFKLEELQNLLEESFLLHGAFNIGDWVPWLSRFDVQGYVKRMKALADKFGRFLEHVIDDHIASRAAQKDFVPKDVTDVLLGLLEDPSTNVGVKLTKNSVKGMLEDLLTGGTDTSAALVEWAVHELVKNPYIINKAKEELNRVVGRNRWAEDNDFPKLSYLEAIIAETLRLHPPGTILAPHYAMEDCNVAGYDVAKGTSVLVNIWSLGRDPNSWDEPEKFSPERFEGKEIDISGGNFALLPFGSGRRKCPGYKLGLKFTRSMLANLLHGFDWKLPDGMKPEDVCLEEQYGLIVHPKVPLALIMEPTLPTHLYI</sequence>
<reference evidence="15" key="1">
    <citation type="journal article" date="2017" name="Sci. Rep.">
        <title>Elucidation of terpenoid metabolism in Scoparia dulcis by RNA-seq analysis.</title>
        <authorList>
            <person name="Yamamura Y."/>
            <person name="Kurosaki F."/>
            <person name="Lee J.B."/>
        </authorList>
    </citation>
    <scope>NUCLEOTIDE SEQUENCE</scope>
    <source>
        <tissue evidence="15">Mixture of leaf and root</tissue>
    </source>
</reference>
<dbReference type="InterPro" id="IPR002401">
    <property type="entry name" value="Cyt_P450_E_grp-I"/>
</dbReference>
<accession>A0A1W7HBS3</accession>
<comment type="subcellular location">
    <subcellularLocation>
        <location evidence="2">Membrane</location>
        <topology evidence="2">Single-pass membrane protein</topology>
    </subcellularLocation>
</comment>
<keyword evidence="9 14" id="KW-0560">Oxidoreductase</keyword>
<feature type="binding site" description="axial binding residue" evidence="13">
    <location>
        <position position="447"/>
    </location>
    <ligand>
        <name>heme</name>
        <dbReference type="ChEBI" id="CHEBI:30413"/>
    </ligand>
    <ligandPart>
        <name>Fe</name>
        <dbReference type="ChEBI" id="CHEBI:18248"/>
    </ligandPart>
</feature>
<dbReference type="Pfam" id="PF00067">
    <property type="entry name" value="p450"/>
    <property type="match status" value="1"/>
</dbReference>
<protein>
    <submittedName>
        <fullName evidence="15">Cytochrome P450</fullName>
    </submittedName>
</protein>
<keyword evidence="10 13" id="KW-0408">Iron</keyword>
<dbReference type="GO" id="GO:0016020">
    <property type="term" value="C:membrane"/>
    <property type="evidence" value="ECO:0007669"/>
    <property type="project" value="UniProtKB-SubCell"/>
</dbReference>
<keyword evidence="11 14" id="KW-0503">Monooxygenase</keyword>
<dbReference type="GO" id="GO:0016705">
    <property type="term" value="F:oxidoreductase activity, acting on paired donors, with incorporation or reduction of molecular oxygen"/>
    <property type="evidence" value="ECO:0007669"/>
    <property type="project" value="InterPro"/>
</dbReference>
<evidence type="ECO:0000256" key="4">
    <source>
        <dbReference type="ARBA" id="ARBA00010617"/>
    </source>
</evidence>
<evidence type="ECO:0000256" key="9">
    <source>
        <dbReference type="ARBA" id="ARBA00023002"/>
    </source>
</evidence>
<dbReference type="FunFam" id="1.10.630.10:FF:000097">
    <property type="entry name" value="Cytochrome P-450 19"/>
    <property type="match status" value="1"/>
</dbReference>
<dbReference type="Gene3D" id="1.10.630.10">
    <property type="entry name" value="Cytochrome P450"/>
    <property type="match status" value="1"/>
</dbReference>
<dbReference type="PROSITE" id="PS00086">
    <property type="entry name" value="CYTOCHROME_P450"/>
    <property type="match status" value="1"/>
</dbReference>
<dbReference type="SUPFAM" id="SSF48264">
    <property type="entry name" value="Cytochrome P450"/>
    <property type="match status" value="1"/>
</dbReference>
<keyword evidence="6" id="KW-0812">Transmembrane</keyword>
<evidence type="ECO:0000256" key="1">
    <source>
        <dbReference type="ARBA" id="ARBA00001971"/>
    </source>
</evidence>
<keyword evidence="7 13" id="KW-0479">Metal-binding</keyword>
<dbReference type="InterPro" id="IPR001128">
    <property type="entry name" value="Cyt_P450"/>
</dbReference>
<dbReference type="CDD" id="cd20618">
    <property type="entry name" value="CYP71_clan"/>
    <property type="match status" value="1"/>
</dbReference>
<dbReference type="GO" id="GO:0005506">
    <property type="term" value="F:iron ion binding"/>
    <property type="evidence" value="ECO:0007669"/>
    <property type="project" value="InterPro"/>
</dbReference>
<keyword evidence="12" id="KW-0472">Membrane</keyword>
<evidence type="ECO:0000256" key="8">
    <source>
        <dbReference type="ARBA" id="ARBA00022989"/>
    </source>
</evidence>
<dbReference type="PRINTS" id="PR00385">
    <property type="entry name" value="P450"/>
</dbReference>
<organism evidence="15">
    <name type="scientific">Scoparia dulcis</name>
    <name type="common">Sweet broom</name>
    <name type="synonym">Capraria dulcis</name>
    <dbReference type="NCBI Taxonomy" id="107240"/>
    <lineage>
        <taxon>Eukaryota</taxon>
        <taxon>Viridiplantae</taxon>
        <taxon>Streptophyta</taxon>
        <taxon>Embryophyta</taxon>
        <taxon>Tracheophyta</taxon>
        <taxon>Spermatophyta</taxon>
        <taxon>Magnoliopsida</taxon>
        <taxon>eudicotyledons</taxon>
        <taxon>Gunneridae</taxon>
        <taxon>Pentapetalae</taxon>
        <taxon>asterids</taxon>
        <taxon>lamiids</taxon>
        <taxon>Lamiales</taxon>
        <taxon>Plantaginaceae</taxon>
        <taxon>Gratioleae</taxon>
        <taxon>Scoparia</taxon>
    </lineage>
</organism>
<evidence type="ECO:0000256" key="14">
    <source>
        <dbReference type="RuleBase" id="RU000461"/>
    </source>
</evidence>
<evidence type="ECO:0000256" key="2">
    <source>
        <dbReference type="ARBA" id="ARBA00004167"/>
    </source>
</evidence>
<evidence type="ECO:0000313" key="15">
    <source>
        <dbReference type="EMBL" id="BAX34698.1"/>
    </source>
</evidence>
<comment type="pathway">
    <text evidence="3">Alkaloid biosynthesis.</text>
</comment>
<dbReference type="GO" id="GO:0020037">
    <property type="term" value="F:heme binding"/>
    <property type="evidence" value="ECO:0007669"/>
    <property type="project" value="InterPro"/>
</dbReference>
<comment type="similarity">
    <text evidence="4 14">Belongs to the cytochrome P450 family.</text>
</comment>
<dbReference type="GO" id="GO:0004497">
    <property type="term" value="F:monooxygenase activity"/>
    <property type="evidence" value="ECO:0007669"/>
    <property type="project" value="UniProtKB-KW"/>
</dbReference>
<dbReference type="PANTHER" id="PTHR47944">
    <property type="entry name" value="CYTOCHROME P450 98A9"/>
    <property type="match status" value="1"/>
</dbReference>
<dbReference type="InterPro" id="IPR036396">
    <property type="entry name" value="Cyt_P450_sf"/>
</dbReference>
<dbReference type="AlphaFoldDB" id="A0A1W7HBS3"/>
<evidence type="ECO:0000256" key="13">
    <source>
        <dbReference type="PIRSR" id="PIRSR602401-1"/>
    </source>
</evidence>
<keyword evidence="8" id="KW-1133">Transmembrane helix</keyword>
<evidence type="ECO:0000256" key="6">
    <source>
        <dbReference type="ARBA" id="ARBA00022692"/>
    </source>
</evidence>
<name>A0A1W7HBS3_SCODU</name>
<evidence type="ECO:0000256" key="12">
    <source>
        <dbReference type="ARBA" id="ARBA00023136"/>
    </source>
</evidence>
<evidence type="ECO:0000256" key="11">
    <source>
        <dbReference type="ARBA" id="ARBA00023033"/>
    </source>
</evidence>
<keyword evidence="5 13" id="KW-0349">Heme</keyword>
<dbReference type="EMBL" id="FX983073">
    <property type="protein sequence ID" value="BAX34698.1"/>
    <property type="molecule type" value="mRNA"/>
</dbReference>